<keyword evidence="2" id="KW-1185">Reference proteome</keyword>
<organism evidence="1 2">
    <name type="scientific">Eumeta variegata</name>
    <name type="common">Bagworm moth</name>
    <name type="synonym">Eumeta japonica</name>
    <dbReference type="NCBI Taxonomy" id="151549"/>
    <lineage>
        <taxon>Eukaryota</taxon>
        <taxon>Metazoa</taxon>
        <taxon>Ecdysozoa</taxon>
        <taxon>Arthropoda</taxon>
        <taxon>Hexapoda</taxon>
        <taxon>Insecta</taxon>
        <taxon>Pterygota</taxon>
        <taxon>Neoptera</taxon>
        <taxon>Endopterygota</taxon>
        <taxon>Lepidoptera</taxon>
        <taxon>Glossata</taxon>
        <taxon>Ditrysia</taxon>
        <taxon>Tineoidea</taxon>
        <taxon>Psychidae</taxon>
        <taxon>Oiketicinae</taxon>
        <taxon>Eumeta</taxon>
    </lineage>
</organism>
<gene>
    <name evidence="1" type="ORF">EVAR_57184_1</name>
</gene>
<dbReference type="Proteomes" id="UP000299102">
    <property type="component" value="Unassembled WGS sequence"/>
</dbReference>
<reference evidence="1 2" key="1">
    <citation type="journal article" date="2019" name="Commun. Biol.">
        <title>The bagworm genome reveals a unique fibroin gene that provides high tensile strength.</title>
        <authorList>
            <person name="Kono N."/>
            <person name="Nakamura H."/>
            <person name="Ohtoshi R."/>
            <person name="Tomita M."/>
            <person name="Numata K."/>
            <person name="Arakawa K."/>
        </authorList>
    </citation>
    <scope>NUCLEOTIDE SEQUENCE [LARGE SCALE GENOMIC DNA]</scope>
</reference>
<accession>A0A4C1Z3V2</accession>
<name>A0A4C1Z3V2_EUMVA</name>
<sequence length="73" mass="8457">MEPEDKHRNFIMRHRILDVFGFVGIVLRYTLTVNDFQGLMMEPEGSDNGPGNLVLELYKETTFPRLFGVHGLF</sequence>
<dbReference type="EMBL" id="BGZK01001516">
    <property type="protein sequence ID" value="GBP81539.1"/>
    <property type="molecule type" value="Genomic_DNA"/>
</dbReference>
<evidence type="ECO:0000313" key="2">
    <source>
        <dbReference type="Proteomes" id="UP000299102"/>
    </source>
</evidence>
<evidence type="ECO:0000313" key="1">
    <source>
        <dbReference type="EMBL" id="GBP81539.1"/>
    </source>
</evidence>
<comment type="caution">
    <text evidence="1">The sequence shown here is derived from an EMBL/GenBank/DDBJ whole genome shotgun (WGS) entry which is preliminary data.</text>
</comment>
<proteinExistence type="predicted"/>
<dbReference type="AlphaFoldDB" id="A0A4C1Z3V2"/>
<protein>
    <submittedName>
        <fullName evidence="1">Uncharacterized protein</fullName>
    </submittedName>
</protein>
<dbReference type="OrthoDB" id="7339153at2759"/>